<reference evidence="6 8" key="1">
    <citation type="submission" date="2018-10" db="EMBL/GenBank/DDBJ databases">
        <title>Co-occurring genomic capacity for anaerobic methane metabolism and dissimilatory sulfite reduction discovered in the Korarchaeota.</title>
        <authorList>
            <person name="Mckay L.J."/>
            <person name="Dlakic M."/>
            <person name="Fields M.W."/>
            <person name="Delmont T.O."/>
            <person name="Eren A.M."/>
            <person name="Jay Z.J."/>
            <person name="Klingelsmith K.B."/>
            <person name="Rusch D.B."/>
            <person name="Inskeep W.P."/>
        </authorList>
    </citation>
    <scope>NUCLEOTIDE SEQUENCE [LARGE SCALE GENOMIC DNA]</scope>
    <source>
        <strain evidence="6 8">MDKW</strain>
    </source>
</reference>
<keyword evidence="2 4" id="KW-0808">Transferase</keyword>
<dbReference type="Proteomes" id="UP000277582">
    <property type="component" value="Unassembled WGS sequence"/>
</dbReference>
<dbReference type="EMBL" id="RCOS01000104">
    <property type="protein sequence ID" value="RSN73991.1"/>
    <property type="molecule type" value="Genomic_DNA"/>
</dbReference>
<evidence type="ECO:0000256" key="4">
    <source>
        <dbReference type="RuleBase" id="RU003704"/>
    </source>
</evidence>
<dbReference type="GO" id="GO:0016301">
    <property type="term" value="F:kinase activity"/>
    <property type="evidence" value="ECO:0007669"/>
    <property type="project" value="UniProtKB-KW"/>
</dbReference>
<dbReference type="AlphaFoldDB" id="A0A429GJG3"/>
<dbReference type="PANTHER" id="PTHR10584">
    <property type="entry name" value="SUGAR KINASE"/>
    <property type="match status" value="1"/>
</dbReference>
<dbReference type="Pfam" id="PF00294">
    <property type="entry name" value="PfkB"/>
    <property type="match status" value="1"/>
</dbReference>
<comment type="caution">
    <text evidence="6">The sequence shown here is derived from an EMBL/GenBank/DDBJ whole genome shotgun (WGS) entry which is preliminary data.</text>
</comment>
<accession>A0A429GJG3</accession>
<evidence type="ECO:0000256" key="1">
    <source>
        <dbReference type="ARBA" id="ARBA00010688"/>
    </source>
</evidence>
<dbReference type="EMBL" id="RXII01000089">
    <property type="protein sequence ID" value="RZN60456.1"/>
    <property type="molecule type" value="Genomic_DNA"/>
</dbReference>
<name>A0A429GJG3_9CREN</name>
<keyword evidence="3 4" id="KW-0418">Kinase</keyword>
<evidence type="ECO:0000313" key="6">
    <source>
        <dbReference type="EMBL" id="RSN73991.1"/>
    </source>
</evidence>
<feature type="domain" description="Carbohydrate kinase PfkB" evidence="5">
    <location>
        <begin position="3"/>
        <end position="283"/>
    </location>
</feature>
<dbReference type="PROSITE" id="PS00583">
    <property type="entry name" value="PFKB_KINASES_1"/>
    <property type="match status" value="1"/>
</dbReference>
<evidence type="ECO:0000256" key="3">
    <source>
        <dbReference type="ARBA" id="ARBA00022777"/>
    </source>
</evidence>
<organism evidence="6 8">
    <name type="scientific">Candidatus Methanodesulfokora washburnensis</name>
    <dbReference type="NCBI Taxonomy" id="2478471"/>
    <lineage>
        <taxon>Archaea</taxon>
        <taxon>Thermoproteota</taxon>
        <taxon>Candidatus Korarchaeia</taxon>
        <taxon>Candidatus Korarchaeia incertae sedis</taxon>
        <taxon>Candidatus Methanodesulfokora</taxon>
    </lineage>
</organism>
<dbReference type="PANTHER" id="PTHR10584:SF166">
    <property type="entry name" value="RIBOKINASE"/>
    <property type="match status" value="1"/>
</dbReference>
<evidence type="ECO:0000259" key="5">
    <source>
        <dbReference type="Pfam" id="PF00294"/>
    </source>
</evidence>
<evidence type="ECO:0000256" key="2">
    <source>
        <dbReference type="ARBA" id="ARBA00022679"/>
    </source>
</evidence>
<comment type="similarity">
    <text evidence="1 4">Belongs to the carbohydrate kinase PfkB family.</text>
</comment>
<gene>
    <name evidence="6" type="ORF">D6D85_09050</name>
    <name evidence="7" type="ORF">EF810_05820</name>
</gene>
<evidence type="ECO:0000313" key="8">
    <source>
        <dbReference type="Proteomes" id="UP000277582"/>
    </source>
</evidence>
<reference evidence="7 9" key="2">
    <citation type="journal article" date="2019" name="Nat. Microbiol.">
        <title>Wide diversity of methane and short-chain alkane metabolisms in uncultured archaea.</title>
        <authorList>
            <person name="Borrel G."/>
            <person name="Adam P.S."/>
            <person name="McKay L.J."/>
            <person name="Chen L.X."/>
            <person name="Sierra-Garcia I.N."/>
            <person name="Sieber C.M."/>
            <person name="Letourneur Q."/>
            <person name="Ghozlane A."/>
            <person name="Andersen G.L."/>
            <person name="Li W.J."/>
            <person name="Hallam S.J."/>
            <person name="Muyzer G."/>
            <person name="de Oliveira V.M."/>
            <person name="Inskeep W.P."/>
            <person name="Banfield J.F."/>
            <person name="Gribaldo S."/>
        </authorList>
    </citation>
    <scope>NUCLEOTIDE SEQUENCE [LARGE SCALE GENOMIC DNA]</scope>
    <source>
        <strain evidence="7">NM4</strain>
    </source>
</reference>
<dbReference type="Proteomes" id="UP000316217">
    <property type="component" value="Unassembled WGS sequence"/>
</dbReference>
<sequence>MRITAIGNANIDITLFLEEMPGYDEDILADDIIFGPGGSASNFAAASSHLGAESFLIACVGSDLFGEIFLKEMKMHNVSTEWIKRIKEERTGTVVVIQERGRQRRMITMRGANSRLGTLDFSEFLPLLRSSDVVHISSVYEDVVSGVLKVYRGISWDPGIKIVRKMGRRIIDYLSGVKRLFMNIKEAELVFKGEDEVKKISEEVDVVLKMGSRGARAYVEGRVYEQKAVEAKAVDTTGAGDVFDAAYTIALLRGMDVNSSLKLANAAASIKIARKGTQSGLPSWEEALDVAAKFYGGI</sequence>
<dbReference type="PROSITE" id="PS00584">
    <property type="entry name" value="PFKB_KINASES_2"/>
    <property type="match status" value="1"/>
</dbReference>
<dbReference type="InterPro" id="IPR002139">
    <property type="entry name" value="Ribo/fructo_kinase"/>
</dbReference>
<evidence type="ECO:0000313" key="9">
    <source>
        <dbReference type="Proteomes" id="UP000316217"/>
    </source>
</evidence>
<dbReference type="InterPro" id="IPR011611">
    <property type="entry name" value="PfkB_dom"/>
</dbReference>
<dbReference type="OrthoDB" id="26949at2157"/>
<dbReference type="InterPro" id="IPR002173">
    <property type="entry name" value="Carboh/pur_kinase_PfkB_CS"/>
</dbReference>
<proteinExistence type="inferred from homology"/>
<dbReference type="Gene3D" id="3.40.1190.20">
    <property type="match status" value="1"/>
</dbReference>
<dbReference type="PRINTS" id="PR00990">
    <property type="entry name" value="RIBOKINASE"/>
</dbReference>
<dbReference type="SUPFAM" id="SSF53613">
    <property type="entry name" value="Ribokinase-like"/>
    <property type="match status" value="1"/>
</dbReference>
<evidence type="ECO:0000313" key="7">
    <source>
        <dbReference type="EMBL" id="RZN60456.1"/>
    </source>
</evidence>
<dbReference type="InterPro" id="IPR029056">
    <property type="entry name" value="Ribokinase-like"/>
</dbReference>
<protein>
    <recommendedName>
        <fullName evidence="5">Carbohydrate kinase PfkB domain-containing protein</fullName>
    </recommendedName>
</protein>
<dbReference type="GO" id="GO:0006796">
    <property type="term" value="P:phosphate-containing compound metabolic process"/>
    <property type="evidence" value="ECO:0007669"/>
    <property type="project" value="UniProtKB-ARBA"/>
</dbReference>
<keyword evidence="8" id="KW-1185">Reference proteome</keyword>
<dbReference type="RefSeq" id="WP_125671671.1">
    <property type="nucleotide sequence ID" value="NZ_RCOS01000104.1"/>
</dbReference>